<dbReference type="HOGENOM" id="CLU_626350_0_0_1"/>
<keyword evidence="1" id="KW-0175">Coiled coil</keyword>
<dbReference type="Ensembl" id="ENSLACT00000007750.1">
    <property type="protein sequence ID" value="ENSLACP00000007686.1"/>
    <property type="gene ID" value="ENSLACG00000006809.1"/>
</dbReference>
<dbReference type="GO" id="GO:0005184">
    <property type="term" value="F:neuropeptide hormone activity"/>
    <property type="evidence" value="ECO:0007669"/>
    <property type="project" value="InterPro"/>
</dbReference>
<evidence type="ECO:0000256" key="2">
    <source>
        <dbReference type="SAM" id="MobiDB-lite"/>
    </source>
</evidence>
<feature type="compositionally biased region" description="Basic and acidic residues" evidence="2">
    <location>
        <begin position="247"/>
        <end position="257"/>
    </location>
</feature>
<dbReference type="PANTHER" id="PTHR15159">
    <property type="entry name" value="NEUROSECRETORY PROTEIN VGF"/>
    <property type="match status" value="1"/>
</dbReference>
<dbReference type="AlphaFoldDB" id="H3ADG5"/>
<dbReference type="InterPro" id="IPR026128">
    <property type="entry name" value="VGF"/>
</dbReference>
<feature type="compositionally biased region" description="Basic and acidic residues" evidence="2">
    <location>
        <begin position="191"/>
        <end position="208"/>
    </location>
</feature>
<proteinExistence type="predicted"/>
<protein>
    <submittedName>
        <fullName evidence="3">VGF nerve growth factor inducible</fullName>
    </submittedName>
</protein>
<reference evidence="3" key="2">
    <citation type="submission" date="2025-08" db="UniProtKB">
        <authorList>
            <consortium name="Ensembl"/>
        </authorList>
    </citation>
    <scope>IDENTIFICATION</scope>
</reference>
<dbReference type="PANTHER" id="PTHR15159:SF2">
    <property type="entry name" value="NEUROSECRETORY PROTEIN VGF"/>
    <property type="match status" value="1"/>
</dbReference>
<feature type="compositionally biased region" description="Polar residues" evidence="2">
    <location>
        <begin position="79"/>
        <end position="88"/>
    </location>
</feature>
<feature type="compositionally biased region" description="Basic and acidic residues" evidence="2">
    <location>
        <begin position="172"/>
        <end position="184"/>
    </location>
</feature>
<feature type="coiled-coil region" evidence="1">
    <location>
        <begin position="113"/>
        <end position="170"/>
    </location>
</feature>
<organism evidence="3 4">
    <name type="scientific">Latimeria chalumnae</name>
    <name type="common">Coelacanth</name>
    <dbReference type="NCBI Taxonomy" id="7897"/>
    <lineage>
        <taxon>Eukaryota</taxon>
        <taxon>Metazoa</taxon>
        <taxon>Chordata</taxon>
        <taxon>Craniata</taxon>
        <taxon>Vertebrata</taxon>
        <taxon>Euteleostomi</taxon>
        <taxon>Coelacanthiformes</taxon>
        <taxon>Coelacanthidae</taxon>
        <taxon>Latimeria</taxon>
    </lineage>
</organism>
<evidence type="ECO:0000256" key="1">
    <source>
        <dbReference type="SAM" id="Coils"/>
    </source>
</evidence>
<evidence type="ECO:0000313" key="3">
    <source>
        <dbReference type="Ensembl" id="ENSLACP00000007686.1"/>
    </source>
</evidence>
<gene>
    <name evidence="3" type="primary">VGF</name>
</gene>
<feature type="region of interest" description="Disordered" evidence="2">
    <location>
        <begin position="238"/>
        <end position="271"/>
    </location>
</feature>
<feature type="compositionally biased region" description="Basic and acidic residues" evidence="2">
    <location>
        <begin position="33"/>
        <end position="47"/>
    </location>
</feature>
<reference evidence="3" key="3">
    <citation type="submission" date="2025-09" db="UniProtKB">
        <authorList>
            <consortium name="Ensembl"/>
        </authorList>
    </citation>
    <scope>IDENTIFICATION</scope>
</reference>
<feature type="region of interest" description="Disordered" evidence="2">
    <location>
        <begin position="76"/>
        <end position="95"/>
    </location>
</feature>
<name>H3ADG5_LATCH</name>
<feature type="region of interest" description="Disordered" evidence="2">
    <location>
        <begin position="33"/>
        <end position="66"/>
    </location>
</feature>
<feature type="region of interest" description="Disordered" evidence="2">
    <location>
        <begin position="172"/>
        <end position="208"/>
    </location>
</feature>
<feature type="region of interest" description="Disordered" evidence="2">
    <location>
        <begin position="299"/>
        <end position="321"/>
    </location>
</feature>
<dbReference type="STRING" id="7897.ENSLACP00000007686"/>
<dbReference type="eggNOG" id="ENOG502S5N4">
    <property type="taxonomic scope" value="Eukaryota"/>
</dbReference>
<sequence length="438" mass="51703">PSKEEGTNEDDDLFKDIDPKTLASVLLQALNLDQDKPESLGEKRKEGGGFQFNEQMFSDPDVQKQDEDKLIERVKSETKSATLKTSNGAGPGEDILQWKERKVEDQNLNSQDMENLQSMLQELQKYSAATKRERSNVILGPVKKYTPEVNKEYDSNENDILKELENFEELVEEKHKSTKAKENSDENEMFSEEKEDRRRKYFPDYEDMEIKRQTEIKKAEEQKIADIASDLLLQYLLKGEDSQEEENNGRSNEKGNNDNDDDDDDDIDPQTIDKLIEISSKLHLPADDVIDIINDVEKKKKKDAPERIEPRHRTQSRDRVKAPFVRQEAPEKPRYYPRYKPERPRYYSNGEMAFNDLLTNSLEYDDVPMSVPRRYRPKQATFSNYIRPRTFPQPRQYYYQPQIPLMQREDYYDESQDNEEELENYIEKILLRHPEVFQ</sequence>
<dbReference type="GeneTree" id="ENSGT00910000144784"/>
<feature type="compositionally biased region" description="Acidic residues" evidence="2">
    <location>
        <begin position="258"/>
        <end position="268"/>
    </location>
</feature>
<accession>H3ADG5</accession>
<dbReference type="OMA" id="KVQQPSW"/>
<dbReference type="InParanoid" id="H3ADG5"/>
<dbReference type="EMBL" id="AFYH01208284">
    <property type="status" value="NOT_ANNOTATED_CDS"/>
    <property type="molecule type" value="Genomic_DNA"/>
</dbReference>
<dbReference type="FunCoup" id="H3ADG5">
    <property type="interactions" value="358"/>
</dbReference>
<dbReference type="Proteomes" id="UP000008672">
    <property type="component" value="Unassembled WGS sequence"/>
</dbReference>
<reference evidence="4" key="1">
    <citation type="submission" date="2011-08" db="EMBL/GenBank/DDBJ databases">
        <title>The draft genome of Latimeria chalumnae.</title>
        <authorList>
            <person name="Di Palma F."/>
            <person name="Alfoldi J."/>
            <person name="Johnson J."/>
            <person name="Berlin A."/>
            <person name="Gnerre S."/>
            <person name="Jaffe D."/>
            <person name="MacCallum I."/>
            <person name="Young S."/>
            <person name="Walker B.J."/>
            <person name="Lander E."/>
            <person name="Lindblad-Toh K."/>
        </authorList>
    </citation>
    <scope>NUCLEOTIDE SEQUENCE [LARGE SCALE GENOMIC DNA]</scope>
    <source>
        <strain evidence="4">Wild caught</strain>
    </source>
</reference>
<evidence type="ECO:0000313" key="4">
    <source>
        <dbReference type="Proteomes" id="UP000008672"/>
    </source>
</evidence>
<keyword evidence="4" id="KW-1185">Reference proteome</keyword>